<dbReference type="EMBL" id="CP107006">
    <property type="protein sequence ID" value="UYQ93661.1"/>
    <property type="molecule type" value="Genomic_DNA"/>
</dbReference>
<dbReference type="PANTHER" id="PTHR43143">
    <property type="entry name" value="METALLOPHOSPHOESTERASE, CALCINEURIN SUPERFAMILY"/>
    <property type="match status" value="1"/>
</dbReference>
<protein>
    <submittedName>
        <fullName evidence="4">Calcineurin-like phosphoesterase family protein</fullName>
    </submittedName>
</protein>
<feature type="domain" description="Calcineurin-like phosphoesterase N-terminal" evidence="3">
    <location>
        <begin position="38"/>
        <end position="114"/>
    </location>
</feature>
<evidence type="ECO:0000259" key="2">
    <source>
        <dbReference type="Pfam" id="PF16370"/>
    </source>
</evidence>
<dbReference type="InterPro" id="IPR051918">
    <property type="entry name" value="STPP_CPPED1"/>
</dbReference>
<organism evidence="4 5">
    <name type="scientific">Chitinophaga horti</name>
    <dbReference type="NCBI Taxonomy" id="2920382"/>
    <lineage>
        <taxon>Bacteria</taxon>
        <taxon>Pseudomonadati</taxon>
        <taxon>Bacteroidota</taxon>
        <taxon>Chitinophagia</taxon>
        <taxon>Chitinophagales</taxon>
        <taxon>Chitinophagaceae</taxon>
        <taxon>Chitinophaga</taxon>
    </lineage>
</organism>
<feature type="domain" description="Calcineurin-like phosphoesterase C-terminal" evidence="2">
    <location>
        <begin position="337"/>
        <end position="481"/>
    </location>
</feature>
<evidence type="ECO:0000259" key="3">
    <source>
        <dbReference type="Pfam" id="PF16371"/>
    </source>
</evidence>
<dbReference type="Pfam" id="PF00149">
    <property type="entry name" value="Metallophos"/>
    <property type="match status" value="1"/>
</dbReference>
<keyword evidence="5" id="KW-1185">Reference proteome</keyword>
<sequence length="496" mass="55149">MHRRNFLYLTSLLGAGILTGADKAYSAIVGGRATKVTGKVTAKGKALKDVVVSDGFSVVKTDAKGRFAFTASEKAGFVFISVPAGYAIPVSKEGMAAYYQPLEPKDAQSFDFALTPLTKNDNEHNFIVWADPQIKNQQDTQQLLTESAPDTRDLIKSYPADTLWHGIGCGDLVWDEHDLFDEYIQAAGMTGVPFFQVIGNHDQDYRQGGDETSDRTFKKVFGPTYYSFNRGKAHYVVLDNVYYLGKEREYKGMITDEQLDWLAKDLATVKPGSLVILSVHIPVYNEVWKRRGYEAPGTGSVTENRDKLYALLKNYKAHIMSGHTHFNENVINEGVFEHVHGAVCGAWWTGSICEDGTPSGYGVYEVKGDELKWYYKGVGKPKDYQISIFQDEIDPTNIIANVWNYDPEWKVELSADGKSLGAMNRFVGFDPLAVKLYKGAGMPVKRKFVEPNATDHLFRANVAINTQAITVTATDRFGTVYTQTLELGATGKQPKK</sequence>
<name>A0ABY6J2N4_9BACT</name>
<evidence type="ECO:0000313" key="4">
    <source>
        <dbReference type="EMBL" id="UYQ93661.1"/>
    </source>
</evidence>
<dbReference type="PANTHER" id="PTHR43143:SF1">
    <property type="entry name" value="SERINE_THREONINE-PROTEIN PHOSPHATASE CPPED1"/>
    <property type="match status" value="1"/>
</dbReference>
<dbReference type="InterPro" id="IPR029052">
    <property type="entry name" value="Metallo-depent_PP-like"/>
</dbReference>
<dbReference type="Gene3D" id="3.60.21.10">
    <property type="match status" value="1"/>
</dbReference>
<proteinExistence type="predicted"/>
<gene>
    <name evidence="4" type="ORF">MKQ68_00915</name>
</gene>
<dbReference type="InterPro" id="IPR032285">
    <property type="entry name" value="Metallophos_N"/>
</dbReference>
<feature type="domain" description="Calcineurin-like phosphoesterase" evidence="1">
    <location>
        <begin position="169"/>
        <end position="325"/>
    </location>
</feature>
<dbReference type="SUPFAM" id="SSF56300">
    <property type="entry name" value="Metallo-dependent phosphatases"/>
    <property type="match status" value="1"/>
</dbReference>
<dbReference type="Pfam" id="PF16370">
    <property type="entry name" value="MetallophosC"/>
    <property type="match status" value="1"/>
</dbReference>
<dbReference type="RefSeq" id="WP_264281698.1">
    <property type="nucleotide sequence ID" value="NZ_CP107006.1"/>
</dbReference>
<dbReference type="InterPro" id="IPR004843">
    <property type="entry name" value="Calcineurin-like_PHP"/>
</dbReference>
<dbReference type="Pfam" id="PF16371">
    <property type="entry name" value="MetallophosN"/>
    <property type="match status" value="1"/>
</dbReference>
<dbReference type="InterPro" id="IPR032288">
    <property type="entry name" value="Metallophos_C"/>
</dbReference>
<reference evidence="4" key="1">
    <citation type="submission" date="2022-10" db="EMBL/GenBank/DDBJ databases">
        <title>Chitinophaga sp. nov., isolated from soil.</title>
        <authorList>
            <person name="Jeon C.O."/>
        </authorList>
    </citation>
    <scope>NUCLEOTIDE SEQUENCE</scope>
    <source>
        <strain evidence="4">R8</strain>
    </source>
</reference>
<dbReference type="Proteomes" id="UP001162741">
    <property type="component" value="Chromosome"/>
</dbReference>
<evidence type="ECO:0000259" key="1">
    <source>
        <dbReference type="Pfam" id="PF00149"/>
    </source>
</evidence>
<evidence type="ECO:0000313" key="5">
    <source>
        <dbReference type="Proteomes" id="UP001162741"/>
    </source>
</evidence>
<accession>A0ABY6J2N4</accession>